<dbReference type="EMBL" id="JADBED010000001">
    <property type="protein sequence ID" value="MBE1524762.1"/>
    <property type="molecule type" value="Genomic_DNA"/>
</dbReference>
<dbReference type="Proteomes" id="UP000643525">
    <property type="component" value="Unassembled WGS sequence"/>
</dbReference>
<keyword evidence="2" id="KW-0732">Signal</keyword>
<comment type="caution">
    <text evidence="3">The sequence shown here is derived from an EMBL/GenBank/DDBJ whole genome shotgun (WGS) entry which is preliminary data.</text>
</comment>
<evidence type="ECO:0000313" key="4">
    <source>
        <dbReference type="Proteomes" id="UP000643525"/>
    </source>
</evidence>
<feature type="signal peptide" evidence="2">
    <location>
        <begin position="1"/>
        <end position="22"/>
    </location>
</feature>
<proteinExistence type="predicted"/>
<gene>
    <name evidence="3" type="ORF">H4W27_001880</name>
</gene>
<reference evidence="3 4" key="1">
    <citation type="submission" date="2020-10" db="EMBL/GenBank/DDBJ databases">
        <title>Sequencing the genomes of 1000 actinobacteria strains.</title>
        <authorList>
            <person name="Klenk H.-P."/>
        </authorList>
    </citation>
    <scope>NUCLEOTIDE SEQUENCE [LARGE SCALE GENOMIC DNA]</scope>
    <source>
        <strain evidence="3 4">DSM 15666</strain>
    </source>
</reference>
<organism evidence="3 4">
    <name type="scientific">Nesterenkonia lutea</name>
    <dbReference type="NCBI Taxonomy" id="272919"/>
    <lineage>
        <taxon>Bacteria</taxon>
        <taxon>Bacillati</taxon>
        <taxon>Actinomycetota</taxon>
        <taxon>Actinomycetes</taxon>
        <taxon>Micrococcales</taxon>
        <taxon>Micrococcaceae</taxon>
        <taxon>Nesterenkonia</taxon>
    </lineage>
</organism>
<protein>
    <recommendedName>
        <fullName evidence="5">PknH-like extracellular domain-containing protein</fullName>
    </recommendedName>
</protein>
<evidence type="ECO:0008006" key="5">
    <source>
        <dbReference type="Google" id="ProtNLM"/>
    </source>
</evidence>
<accession>A0ABR9JFQ0</accession>
<feature type="region of interest" description="Disordered" evidence="1">
    <location>
        <begin position="23"/>
        <end position="67"/>
    </location>
</feature>
<dbReference type="RefSeq" id="WP_192595733.1">
    <property type="nucleotide sequence ID" value="NZ_BAAALJ010000003.1"/>
</dbReference>
<feature type="region of interest" description="Disordered" evidence="1">
    <location>
        <begin position="265"/>
        <end position="294"/>
    </location>
</feature>
<feature type="chain" id="PRO_5045675970" description="PknH-like extracellular domain-containing protein" evidence="2">
    <location>
        <begin position="23"/>
        <end position="294"/>
    </location>
</feature>
<feature type="compositionally biased region" description="Polar residues" evidence="1">
    <location>
        <begin position="36"/>
        <end position="45"/>
    </location>
</feature>
<evidence type="ECO:0000313" key="3">
    <source>
        <dbReference type="EMBL" id="MBE1524762.1"/>
    </source>
</evidence>
<name>A0ABR9JFQ0_9MICC</name>
<evidence type="ECO:0000256" key="2">
    <source>
        <dbReference type="SAM" id="SignalP"/>
    </source>
</evidence>
<sequence>MTRGRAGIAALVGLLLLSGCSADQEQELPEGHEATGTESPDSSDAQDGGEAQEGGDPSAGAGEVSGPDRLVDAAQAGLERAGSFGFNEVGFVSDEVAQSYRDLLRDNSLAGEDPDAAVTPETCAQPLAAVDFSPLLLGEDTVRADFFAEGFSGAGSIELAALEGAEDAEQVQGHRDNVRRLLETCAETAFTLEGIDYELSISEPALESSGEESVSYSWEREGEGTTFAQILFTQVDDDIIMVSFTGGEAAASAEFTAMAEAITAETAAALEETETESGTESETGPETETESGTE</sequence>
<evidence type="ECO:0000256" key="1">
    <source>
        <dbReference type="SAM" id="MobiDB-lite"/>
    </source>
</evidence>
<keyword evidence="4" id="KW-1185">Reference proteome</keyword>
<feature type="compositionally biased region" description="Acidic residues" evidence="1">
    <location>
        <begin position="271"/>
        <end position="294"/>
    </location>
</feature>
<dbReference type="PROSITE" id="PS51257">
    <property type="entry name" value="PROKAR_LIPOPROTEIN"/>
    <property type="match status" value="1"/>
</dbReference>